<evidence type="ECO:0000256" key="2">
    <source>
        <dbReference type="ARBA" id="ARBA00022475"/>
    </source>
</evidence>
<keyword evidence="8" id="KW-1185">Reference proteome</keyword>
<accession>A0ABT8AE61</accession>
<dbReference type="Proteomes" id="UP001529369">
    <property type="component" value="Unassembled WGS sequence"/>
</dbReference>
<evidence type="ECO:0000256" key="6">
    <source>
        <dbReference type="SAM" id="Phobius"/>
    </source>
</evidence>
<dbReference type="RefSeq" id="WP_290320214.1">
    <property type="nucleotide sequence ID" value="NZ_JAUFPN010000203.1"/>
</dbReference>
<gene>
    <name evidence="7" type="ORF">QWZ14_27335</name>
</gene>
<feature type="transmembrane region" description="Helical" evidence="6">
    <location>
        <begin position="117"/>
        <end position="134"/>
    </location>
</feature>
<feature type="transmembrane region" description="Helical" evidence="6">
    <location>
        <begin position="141"/>
        <end position="163"/>
    </location>
</feature>
<protein>
    <submittedName>
        <fullName evidence="7">Lysine transporter LysE</fullName>
    </submittedName>
</protein>
<evidence type="ECO:0000256" key="1">
    <source>
        <dbReference type="ARBA" id="ARBA00004651"/>
    </source>
</evidence>
<dbReference type="PANTHER" id="PTHR30086:SF20">
    <property type="entry name" value="ARGININE EXPORTER PROTEIN ARGO-RELATED"/>
    <property type="match status" value="1"/>
</dbReference>
<organism evidence="7 8">
    <name type="scientific">Paeniroseomonas aquatica</name>
    <dbReference type="NCBI Taxonomy" id="373043"/>
    <lineage>
        <taxon>Bacteria</taxon>
        <taxon>Pseudomonadati</taxon>
        <taxon>Pseudomonadota</taxon>
        <taxon>Alphaproteobacteria</taxon>
        <taxon>Acetobacterales</taxon>
        <taxon>Acetobacteraceae</taxon>
        <taxon>Paeniroseomonas</taxon>
    </lineage>
</organism>
<feature type="transmembrane region" description="Helical" evidence="6">
    <location>
        <begin position="71"/>
        <end position="89"/>
    </location>
</feature>
<keyword evidence="3 6" id="KW-0812">Transmembrane</keyword>
<evidence type="ECO:0000313" key="7">
    <source>
        <dbReference type="EMBL" id="MDN3568112.1"/>
    </source>
</evidence>
<feature type="transmembrane region" description="Helical" evidence="6">
    <location>
        <begin position="175"/>
        <end position="193"/>
    </location>
</feature>
<keyword evidence="5 6" id="KW-0472">Membrane</keyword>
<evidence type="ECO:0000313" key="8">
    <source>
        <dbReference type="Proteomes" id="UP001529369"/>
    </source>
</evidence>
<reference evidence="8" key="1">
    <citation type="journal article" date="2019" name="Int. J. Syst. Evol. Microbiol.">
        <title>The Global Catalogue of Microorganisms (GCM) 10K type strain sequencing project: providing services to taxonomists for standard genome sequencing and annotation.</title>
        <authorList>
            <consortium name="The Broad Institute Genomics Platform"/>
            <consortium name="The Broad Institute Genome Sequencing Center for Infectious Disease"/>
            <person name="Wu L."/>
            <person name="Ma J."/>
        </authorList>
    </citation>
    <scope>NUCLEOTIDE SEQUENCE [LARGE SCALE GENOMIC DNA]</scope>
    <source>
        <strain evidence="8">CECT 7131</strain>
    </source>
</reference>
<feature type="transmembrane region" description="Helical" evidence="6">
    <location>
        <begin position="38"/>
        <end position="59"/>
    </location>
</feature>
<proteinExistence type="predicted"/>
<keyword evidence="2" id="KW-1003">Cell membrane</keyword>
<comment type="subcellular location">
    <subcellularLocation>
        <location evidence="1">Cell membrane</location>
        <topology evidence="1">Multi-pass membrane protein</topology>
    </subcellularLocation>
</comment>
<evidence type="ECO:0000256" key="5">
    <source>
        <dbReference type="ARBA" id="ARBA00023136"/>
    </source>
</evidence>
<sequence>MADPVLFTLAVLAILGTPGPTNSLLATAGATAGMRRSLPLIAAEAAGYALAILTIGLVLGPVMAGAPLLATALRVAVGGYLLLLAVRLWRLGGATLATGAVVTPRQVFVTTLLNPKAIVFALGVLPFGAGPGVWPPYMLGFLLLLVAVATAWIAAGAMLGGVAGRRGWSGAVPRVGAAAVGGFAVLMLVLPLIR</sequence>
<dbReference type="PANTHER" id="PTHR30086">
    <property type="entry name" value="ARGININE EXPORTER PROTEIN ARGO"/>
    <property type="match status" value="1"/>
</dbReference>
<comment type="caution">
    <text evidence="7">The sequence shown here is derived from an EMBL/GenBank/DDBJ whole genome shotgun (WGS) entry which is preliminary data.</text>
</comment>
<evidence type="ECO:0000256" key="4">
    <source>
        <dbReference type="ARBA" id="ARBA00022989"/>
    </source>
</evidence>
<evidence type="ECO:0000256" key="3">
    <source>
        <dbReference type="ARBA" id="ARBA00022692"/>
    </source>
</evidence>
<name>A0ABT8AE61_9PROT</name>
<dbReference type="EMBL" id="JAUFPN010000203">
    <property type="protein sequence ID" value="MDN3568112.1"/>
    <property type="molecule type" value="Genomic_DNA"/>
</dbReference>
<keyword evidence="4 6" id="KW-1133">Transmembrane helix</keyword>
<dbReference type="InterPro" id="IPR001123">
    <property type="entry name" value="LeuE-type"/>
</dbReference>